<dbReference type="PANTHER" id="PTHR11228">
    <property type="entry name" value="RADICAL SAM DOMAIN PROTEIN"/>
    <property type="match status" value="1"/>
</dbReference>
<protein>
    <recommendedName>
        <fullName evidence="5">Radical SAM core domain-containing protein</fullName>
    </recommendedName>
</protein>
<dbReference type="SUPFAM" id="SSF102114">
    <property type="entry name" value="Radical SAM enzymes"/>
    <property type="match status" value="1"/>
</dbReference>
<dbReference type="InterPro" id="IPR058240">
    <property type="entry name" value="rSAM_sf"/>
</dbReference>
<dbReference type="GO" id="GO:0046872">
    <property type="term" value="F:metal ion binding"/>
    <property type="evidence" value="ECO:0007669"/>
    <property type="project" value="UniProtKB-KW"/>
</dbReference>
<evidence type="ECO:0000256" key="4">
    <source>
        <dbReference type="ARBA" id="ARBA00023014"/>
    </source>
</evidence>
<dbReference type="NCBIfam" id="TIGR04085">
    <property type="entry name" value="rSAM_more_4Fe4S"/>
    <property type="match status" value="1"/>
</dbReference>
<keyword evidence="4" id="KW-0411">Iron-sulfur</keyword>
<dbReference type="PROSITE" id="PS51918">
    <property type="entry name" value="RADICAL_SAM"/>
    <property type="match status" value="1"/>
</dbReference>
<dbReference type="GO" id="GO:0051536">
    <property type="term" value="F:iron-sulfur cluster binding"/>
    <property type="evidence" value="ECO:0007669"/>
    <property type="project" value="UniProtKB-KW"/>
</dbReference>
<evidence type="ECO:0000259" key="5">
    <source>
        <dbReference type="PROSITE" id="PS51918"/>
    </source>
</evidence>
<evidence type="ECO:0000256" key="3">
    <source>
        <dbReference type="ARBA" id="ARBA00023004"/>
    </source>
</evidence>
<keyword evidence="3" id="KW-0408">Iron</keyword>
<dbReference type="AlphaFoldDB" id="A0A0R2H3J5"/>
<dbReference type="InterPro" id="IPR013785">
    <property type="entry name" value="Aldolase_TIM"/>
</dbReference>
<evidence type="ECO:0000313" key="6">
    <source>
        <dbReference type="EMBL" id="KRN47343.1"/>
    </source>
</evidence>
<dbReference type="Pfam" id="PF04055">
    <property type="entry name" value="Radical_SAM"/>
    <property type="match status" value="1"/>
</dbReference>
<dbReference type="Gene3D" id="3.20.20.70">
    <property type="entry name" value="Aldolase class I"/>
    <property type="match status" value="1"/>
</dbReference>
<evidence type="ECO:0000256" key="2">
    <source>
        <dbReference type="ARBA" id="ARBA00022723"/>
    </source>
</evidence>
<dbReference type="RefSeq" id="WP_031589839.1">
    <property type="nucleotide sequence ID" value="NZ_JNKN01000052.1"/>
</dbReference>
<proteinExistence type="predicted"/>
<dbReference type="GO" id="GO:0003824">
    <property type="term" value="F:catalytic activity"/>
    <property type="evidence" value="ECO:0007669"/>
    <property type="project" value="InterPro"/>
</dbReference>
<name>A0A0R2H3J5_9FIRM</name>
<comment type="caution">
    <text evidence="6">The sequence shown here is derived from an EMBL/GenBank/DDBJ whole genome shotgun (WGS) entry which is preliminary data.</text>
</comment>
<dbReference type="InterPro" id="IPR007197">
    <property type="entry name" value="rSAM"/>
</dbReference>
<organism evidence="6 7">
    <name type="scientific">Kandleria vitulina DSM 20405</name>
    <dbReference type="NCBI Taxonomy" id="1410657"/>
    <lineage>
        <taxon>Bacteria</taxon>
        <taxon>Bacillati</taxon>
        <taxon>Bacillota</taxon>
        <taxon>Erysipelotrichia</taxon>
        <taxon>Erysipelotrichales</taxon>
        <taxon>Coprobacillaceae</taxon>
        <taxon>Kandleria</taxon>
    </lineage>
</organism>
<dbReference type="SFLD" id="SFLDG01386">
    <property type="entry name" value="main_SPASM_domain-containing"/>
    <property type="match status" value="1"/>
</dbReference>
<dbReference type="InterPro" id="IPR023885">
    <property type="entry name" value="4Fe4S-binding_SPASM_dom"/>
</dbReference>
<dbReference type="InterPro" id="IPR050377">
    <property type="entry name" value="Radical_SAM_PqqE_MftC-like"/>
</dbReference>
<dbReference type="PANTHER" id="PTHR11228:SF35">
    <property type="entry name" value="MOLYBDENUM COFACTOR BIOSYNTHESIS PROTEIN A-RELATED"/>
    <property type="match status" value="1"/>
</dbReference>
<evidence type="ECO:0000256" key="1">
    <source>
        <dbReference type="ARBA" id="ARBA00022691"/>
    </source>
</evidence>
<sequence>MFINKNNVICNIKGLDMIINTENGAVVGVDRDNLQSYKKLINEELPISLDKELYDFLIENEFVSNQPLEKKEIEIPTAYLHVTNRCNLHCLGCYSDNDSRNIDSDLEFKDMIKVLNELERVGIKNLVISGGEPLLRKDIVDLMKYAKEKCEIERLALITNGTVGNMTLFSRLSQYLDNISVSLDTFDSKCKAFLRDEGIFDNIIKNIYHMKNAGLNVAILPTIHHKNVSYISRYNDLADKLDVGISFSIFTTGCEKIYEDYSLLNDDLSHISKYLSSYKIEDIPINNTLEGKRHCGTGCNILSVGANGDVYPCHMLMEEQFKMGNIVNNDMITILENNKTNRKCWENDVDDISGCRQCTYKYLCGGGCRARAHLINGNIMKKDPFCKMFKGFYDEIFATMRNKMEE</sequence>
<dbReference type="EMBL" id="JQBL01000051">
    <property type="protein sequence ID" value="KRN47343.1"/>
    <property type="molecule type" value="Genomic_DNA"/>
</dbReference>
<gene>
    <name evidence="6" type="ORF">IV49_GL001698</name>
</gene>
<dbReference type="CDD" id="cd01335">
    <property type="entry name" value="Radical_SAM"/>
    <property type="match status" value="1"/>
</dbReference>
<dbReference type="SFLD" id="SFLDG01067">
    <property type="entry name" value="SPASM/twitch_domain_containing"/>
    <property type="match status" value="1"/>
</dbReference>
<dbReference type="SFLD" id="SFLDS00029">
    <property type="entry name" value="Radical_SAM"/>
    <property type="match status" value="1"/>
</dbReference>
<evidence type="ECO:0000313" key="7">
    <source>
        <dbReference type="Proteomes" id="UP000051841"/>
    </source>
</evidence>
<keyword evidence="7" id="KW-1185">Reference proteome</keyword>
<dbReference type="PATRIC" id="fig|1410657.5.peg.1750"/>
<keyword evidence="2" id="KW-0479">Metal-binding</keyword>
<keyword evidence="1" id="KW-0949">S-adenosyl-L-methionine</keyword>
<dbReference type="Pfam" id="PF13186">
    <property type="entry name" value="SPASM"/>
    <property type="match status" value="1"/>
</dbReference>
<dbReference type="Proteomes" id="UP000051841">
    <property type="component" value="Unassembled WGS sequence"/>
</dbReference>
<feature type="domain" description="Radical SAM core" evidence="5">
    <location>
        <begin position="72"/>
        <end position="290"/>
    </location>
</feature>
<reference evidence="6 7" key="1">
    <citation type="journal article" date="2015" name="Genome Announc.">
        <title>Expanding the biotechnology potential of lactobacilli through comparative genomics of 213 strains and associated genera.</title>
        <authorList>
            <person name="Sun Z."/>
            <person name="Harris H.M."/>
            <person name="McCann A."/>
            <person name="Guo C."/>
            <person name="Argimon S."/>
            <person name="Zhang W."/>
            <person name="Yang X."/>
            <person name="Jeffery I.B."/>
            <person name="Cooney J.C."/>
            <person name="Kagawa T.F."/>
            <person name="Liu W."/>
            <person name="Song Y."/>
            <person name="Salvetti E."/>
            <person name="Wrobel A."/>
            <person name="Rasinkangas P."/>
            <person name="Parkhill J."/>
            <person name="Rea M.C."/>
            <person name="O'Sullivan O."/>
            <person name="Ritari J."/>
            <person name="Douillard F.P."/>
            <person name="Paul Ross R."/>
            <person name="Yang R."/>
            <person name="Briner A.E."/>
            <person name="Felis G.E."/>
            <person name="de Vos W.M."/>
            <person name="Barrangou R."/>
            <person name="Klaenhammer T.R."/>
            <person name="Caufield P.W."/>
            <person name="Cui Y."/>
            <person name="Zhang H."/>
            <person name="O'Toole P.W."/>
        </authorList>
    </citation>
    <scope>NUCLEOTIDE SEQUENCE [LARGE SCALE GENOMIC DNA]</scope>
    <source>
        <strain evidence="6 7">DSM 20405</strain>
    </source>
</reference>
<accession>A0A0R2H3J5</accession>